<gene>
    <name evidence="3" type="ORF">QS62_08580</name>
</gene>
<dbReference type="RefSeq" id="WP_066108839.1">
    <property type="nucleotide sequence ID" value="NZ_JTJL01000045.1"/>
</dbReference>
<comment type="caution">
    <text evidence="3">The sequence shown here is derived from an EMBL/GenBank/DDBJ whole genome shotgun (WGS) entry which is preliminary data.</text>
</comment>
<proteinExistence type="predicted"/>
<accession>A0A1A7NSW7</accession>
<evidence type="ECO:0000259" key="2">
    <source>
        <dbReference type="Pfam" id="PF03807"/>
    </source>
</evidence>
<sequence>MTVTIFGKGNMAKAIAKNFELAGNKVEFIGQEADATIHGNIVVFAVPYTAIDDIIGKYQTQLAGKVVIDITNPVDFSTMDDLVIPADTSAAEIIQKKLSQSEVVKGFNTTFAATLVSGEITKGVPTTVQLASDSTQAKEKVQAALKGSPLAFIDAGALKRARQLEALGFLNISLAVREQISWTGGFAIYH</sequence>
<dbReference type="PANTHER" id="PTHR14239:SF10">
    <property type="entry name" value="REDUCTASE"/>
    <property type="match status" value="1"/>
</dbReference>
<dbReference type="Pfam" id="PF03807">
    <property type="entry name" value="F420_oxidored"/>
    <property type="match status" value="1"/>
</dbReference>
<dbReference type="InterPro" id="IPR028939">
    <property type="entry name" value="P5C_Rdtase_cat_N"/>
</dbReference>
<reference evidence="3 4" key="1">
    <citation type="submission" date="2014-11" db="EMBL/GenBank/DDBJ databases">
        <title>Pan-genome of Gallibacterium spp.</title>
        <authorList>
            <person name="Kudirkiene E."/>
            <person name="Bojesen A.M."/>
        </authorList>
    </citation>
    <scope>NUCLEOTIDE SEQUENCE [LARGE SCALE GENOMIC DNA]</scope>
    <source>
        <strain evidence="3 4">F150</strain>
    </source>
</reference>
<evidence type="ECO:0000313" key="3">
    <source>
        <dbReference type="EMBL" id="OBW92723.1"/>
    </source>
</evidence>
<dbReference type="InterPro" id="IPR036291">
    <property type="entry name" value="NAD(P)-bd_dom_sf"/>
</dbReference>
<evidence type="ECO:0000313" key="4">
    <source>
        <dbReference type="Proteomes" id="UP000092649"/>
    </source>
</evidence>
<dbReference type="PANTHER" id="PTHR14239">
    <property type="entry name" value="DUDULIN-RELATED"/>
    <property type="match status" value="1"/>
</dbReference>
<protein>
    <submittedName>
        <fullName evidence="3">Diguanylate cyclase</fullName>
    </submittedName>
</protein>
<dbReference type="OrthoDB" id="5499754at2"/>
<evidence type="ECO:0000256" key="1">
    <source>
        <dbReference type="ARBA" id="ARBA00023002"/>
    </source>
</evidence>
<dbReference type="EMBL" id="JTJL01000045">
    <property type="protein sequence ID" value="OBW92723.1"/>
    <property type="molecule type" value="Genomic_DNA"/>
</dbReference>
<dbReference type="InterPro" id="IPR051267">
    <property type="entry name" value="STEAP_metalloreductase"/>
</dbReference>
<keyword evidence="1" id="KW-0560">Oxidoreductase</keyword>
<dbReference type="GO" id="GO:0016491">
    <property type="term" value="F:oxidoreductase activity"/>
    <property type="evidence" value="ECO:0007669"/>
    <property type="project" value="UniProtKB-KW"/>
</dbReference>
<dbReference type="AlphaFoldDB" id="A0A1A7NSW7"/>
<keyword evidence="4" id="KW-1185">Reference proteome</keyword>
<dbReference type="Gene3D" id="3.40.50.720">
    <property type="entry name" value="NAD(P)-binding Rossmann-like Domain"/>
    <property type="match status" value="1"/>
</dbReference>
<organism evidence="3 4">
    <name type="scientific">Gallibacterium salpingitidis</name>
    <dbReference type="NCBI Taxonomy" id="505341"/>
    <lineage>
        <taxon>Bacteria</taxon>
        <taxon>Pseudomonadati</taxon>
        <taxon>Pseudomonadota</taxon>
        <taxon>Gammaproteobacteria</taxon>
        <taxon>Pasteurellales</taxon>
        <taxon>Pasteurellaceae</taxon>
        <taxon>Gallibacterium</taxon>
    </lineage>
</organism>
<dbReference type="SUPFAM" id="SSF51735">
    <property type="entry name" value="NAD(P)-binding Rossmann-fold domains"/>
    <property type="match status" value="1"/>
</dbReference>
<feature type="domain" description="Pyrroline-5-carboxylate reductase catalytic N-terminal" evidence="2">
    <location>
        <begin position="31"/>
        <end position="73"/>
    </location>
</feature>
<dbReference type="Proteomes" id="UP000092649">
    <property type="component" value="Unassembled WGS sequence"/>
</dbReference>
<name>A0A1A7NSW7_9PAST</name>